<keyword evidence="4 7" id="KW-0689">Ribosomal protein</keyword>
<dbReference type="Proteomes" id="UP001289135">
    <property type="component" value="Unassembled WGS sequence"/>
</dbReference>
<keyword evidence="3 7" id="KW-0694">RNA-binding</keyword>
<comment type="similarity">
    <text evidence="1 7 8">Belongs to the universal ribosomal protein uS19 family.</text>
</comment>
<dbReference type="HAMAP" id="MF_00531">
    <property type="entry name" value="Ribosomal_uS19"/>
    <property type="match status" value="1"/>
</dbReference>
<organism evidence="9 10">
    <name type="scientific">Lyticum sinuosum</name>
    <dbReference type="NCBI Taxonomy" id="1332059"/>
    <lineage>
        <taxon>Bacteria</taxon>
        <taxon>Pseudomonadati</taxon>
        <taxon>Pseudomonadota</taxon>
        <taxon>Alphaproteobacteria</taxon>
        <taxon>Rickettsiales</taxon>
        <taxon>Lyticum</taxon>
    </lineage>
</organism>
<dbReference type="GO" id="GO:0015935">
    <property type="term" value="C:small ribosomal subunit"/>
    <property type="evidence" value="ECO:0007669"/>
    <property type="project" value="InterPro"/>
</dbReference>
<evidence type="ECO:0000256" key="3">
    <source>
        <dbReference type="ARBA" id="ARBA00022884"/>
    </source>
</evidence>
<dbReference type="InterPro" id="IPR005732">
    <property type="entry name" value="Ribosomal_uS19_bac-type"/>
</dbReference>
<dbReference type="EMBL" id="JARGYU010000001">
    <property type="protein sequence ID" value="MDZ5761186.1"/>
    <property type="molecule type" value="Genomic_DNA"/>
</dbReference>
<dbReference type="Pfam" id="PF00203">
    <property type="entry name" value="Ribosomal_S19"/>
    <property type="match status" value="1"/>
</dbReference>
<dbReference type="AlphaFoldDB" id="A0AAE4VLT4"/>
<evidence type="ECO:0000313" key="9">
    <source>
        <dbReference type="EMBL" id="MDZ5761186.1"/>
    </source>
</evidence>
<comment type="caution">
    <text evidence="9">The sequence shown here is derived from an EMBL/GenBank/DDBJ whole genome shotgun (WGS) entry which is preliminary data.</text>
</comment>
<keyword evidence="5 7" id="KW-0687">Ribonucleoprotein</keyword>
<name>A0AAE4VLT4_9RICK</name>
<dbReference type="PANTHER" id="PTHR11880:SF8">
    <property type="entry name" value="SMALL RIBOSOMAL SUBUNIT PROTEIN US19M"/>
    <property type="match status" value="1"/>
</dbReference>
<evidence type="ECO:0000256" key="1">
    <source>
        <dbReference type="ARBA" id="ARBA00007345"/>
    </source>
</evidence>
<sequence length="90" mass="10543">MEKKVNKRRLKFININLLKKVKKHKDEKRRGGIRVYQRASVIIPEFVGITFDVYNGKKMIPVHVTELMVGRKFGEFSPTRTFNGHGSNRK</sequence>
<reference evidence="9" key="1">
    <citation type="submission" date="2023-02" db="EMBL/GenBank/DDBJ databases">
        <title>Host association and intracellularity evolved multiple times independently in the Rickettsiales.</title>
        <authorList>
            <person name="Castelli M."/>
            <person name="Nardi T."/>
            <person name="Gammuto L."/>
            <person name="Bellinzona G."/>
            <person name="Sabaneyeva E."/>
            <person name="Potekhin A."/>
            <person name="Serra V."/>
            <person name="Petroni G."/>
            <person name="Sassera D."/>
        </authorList>
    </citation>
    <scope>NUCLEOTIDE SEQUENCE</scope>
    <source>
        <strain evidence="9">USBL-36I1</strain>
    </source>
</reference>
<comment type="function">
    <text evidence="7">Protein S19 forms a complex with S13 that binds strongly to the 16S ribosomal RNA.</text>
</comment>
<dbReference type="PROSITE" id="PS00323">
    <property type="entry name" value="RIBOSOMAL_S19"/>
    <property type="match status" value="1"/>
</dbReference>
<dbReference type="PANTHER" id="PTHR11880">
    <property type="entry name" value="RIBOSOMAL PROTEIN S19P FAMILY MEMBER"/>
    <property type="match status" value="1"/>
</dbReference>
<dbReference type="RefSeq" id="WP_322498605.1">
    <property type="nucleotide sequence ID" value="NZ_JARGYU010000001.1"/>
</dbReference>
<dbReference type="GO" id="GO:0000028">
    <property type="term" value="P:ribosomal small subunit assembly"/>
    <property type="evidence" value="ECO:0007669"/>
    <property type="project" value="TreeGrafter"/>
</dbReference>
<dbReference type="FunFam" id="3.30.860.10:FF:000001">
    <property type="entry name" value="30S ribosomal protein S19"/>
    <property type="match status" value="1"/>
</dbReference>
<gene>
    <name evidence="7" type="primary">rpsS</name>
    <name evidence="9" type="ORF">Lyticum_00353</name>
</gene>
<dbReference type="PIRSF" id="PIRSF002144">
    <property type="entry name" value="Ribosomal_S19"/>
    <property type="match status" value="1"/>
</dbReference>
<dbReference type="InterPro" id="IPR023575">
    <property type="entry name" value="Ribosomal_uS19_SF"/>
</dbReference>
<dbReference type="NCBIfam" id="TIGR01050">
    <property type="entry name" value="rpsS_bact"/>
    <property type="match status" value="1"/>
</dbReference>
<dbReference type="PRINTS" id="PR00975">
    <property type="entry name" value="RIBOSOMALS19"/>
</dbReference>
<keyword evidence="2 7" id="KW-0699">rRNA-binding</keyword>
<evidence type="ECO:0000256" key="7">
    <source>
        <dbReference type="HAMAP-Rule" id="MF_00531"/>
    </source>
</evidence>
<keyword evidence="10" id="KW-1185">Reference proteome</keyword>
<evidence type="ECO:0000256" key="8">
    <source>
        <dbReference type="RuleBase" id="RU003485"/>
    </source>
</evidence>
<proteinExistence type="inferred from homology"/>
<evidence type="ECO:0000313" key="10">
    <source>
        <dbReference type="Proteomes" id="UP001289135"/>
    </source>
</evidence>
<protein>
    <recommendedName>
        <fullName evidence="6 7">Small ribosomal subunit protein uS19</fullName>
    </recommendedName>
</protein>
<dbReference type="GO" id="GO:0006412">
    <property type="term" value="P:translation"/>
    <property type="evidence" value="ECO:0007669"/>
    <property type="project" value="UniProtKB-UniRule"/>
</dbReference>
<dbReference type="GO" id="GO:0019843">
    <property type="term" value="F:rRNA binding"/>
    <property type="evidence" value="ECO:0007669"/>
    <property type="project" value="UniProtKB-UniRule"/>
</dbReference>
<accession>A0AAE4VLT4</accession>
<dbReference type="GO" id="GO:0005737">
    <property type="term" value="C:cytoplasm"/>
    <property type="evidence" value="ECO:0007669"/>
    <property type="project" value="UniProtKB-ARBA"/>
</dbReference>
<dbReference type="InterPro" id="IPR020934">
    <property type="entry name" value="Ribosomal_uS19_CS"/>
</dbReference>
<dbReference type="Gene3D" id="3.30.860.10">
    <property type="entry name" value="30s Ribosomal Protein S19, Chain A"/>
    <property type="match status" value="1"/>
</dbReference>
<dbReference type="GO" id="GO:0003735">
    <property type="term" value="F:structural constituent of ribosome"/>
    <property type="evidence" value="ECO:0007669"/>
    <property type="project" value="InterPro"/>
</dbReference>
<evidence type="ECO:0000256" key="5">
    <source>
        <dbReference type="ARBA" id="ARBA00023274"/>
    </source>
</evidence>
<evidence type="ECO:0000256" key="4">
    <source>
        <dbReference type="ARBA" id="ARBA00022980"/>
    </source>
</evidence>
<evidence type="ECO:0000256" key="6">
    <source>
        <dbReference type="ARBA" id="ARBA00035163"/>
    </source>
</evidence>
<dbReference type="InterPro" id="IPR002222">
    <property type="entry name" value="Ribosomal_uS19"/>
</dbReference>
<dbReference type="SUPFAM" id="SSF54570">
    <property type="entry name" value="Ribosomal protein S19"/>
    <property type="match status" value="1"/>
</dbReference>
<evidence type="ECO:0000256" key="2">
    <source>
        <dbReference type="ARBA" id="ARBA00022730"/>
    </source>
</evidence>